<name>A0A8T0IF84_CERPU</name>
<dbReference type="Proteomes" id="UP000822688">
    <property type="component" value="Chromosome 4"/>
</dbReference>
<sequence length="102" mass="10516">MKMSTVQAASMTALVVVAVFLCSPGMVAPAEGRALLNIGKIIDHLKGHCPPPASDPVPEPYTPSQPEPPIVVDPVPYAPYGSSPSPVDPSPPVYQTPPAGGY</sequence>
<feature type="region of interest" description="Disordered" evidence="1">
    <location>
        <begin position="47"/>
        <end position="102"/>
    </location>
</feature>
<feature type="chain" id="PRO_5035721000" evidence="2">
    <location>
        <begin position="30"/>
        <end position="102"/>
    </location>
</feature>
<feature type="compositionally biased region" description="Pro residues" evidence="1">
    <location>
        <begin position="49"/>
        <end position="71"/>
    </location>
</feature>
<gene>
    <name evidence="3" type="ORF">KC19_4G230100</name>
</gene>
<proteinExistence type="predicted"/>
<evidence type="ECO:0000256" key="1">
    <source>
        <dbReference type="SAM" id="MobiDB-lite"/>
    </source>
</evidence>
<evidence type="ECO:0000313" key="4">
    <source>
        <dbReference type="Proteomes" id="UP000822688"/>
    </source>
</evidence>
<keyword evidence="2" id="KW-0732">Signal</keyword>
<protein>
    <submittedName>
        <fullName evidence="3">Uncharacterized protein</fullName>
    </submittedName>
</protein>
<dbReference type="EMBL" id="CM026424">
    <property type="protein sequence ID" value="KAG0581178.1"/>
    <property type="molecule type" value="Genomic_DNA"/>
</dbReference>
<reference evidence="3" key="1">
    <citation type="submission" date="2020-06" db="EMBL/GenBank/DDBJ databases">
        <title>WGS assembly of Ceratodon purpureus strain R40.</title>
        <authorList>
            <person name="Carey S.B."/>
            <person name="Jenkins J."/>
            <person name="Shu S."/>
            <person name="Lovell J.T."/>
            <person name="Sreedasyam A."/>
            <person name="Maumus F."/>
            <person name="Tiley G.P."/>
            <person name="Fernandez-Pozo N."/>
            <person name="Barry K."/>
            <person name="Chen C."/>
            <person name="Wang M."/>
            <person name="Lipzen A."/>
            <person name="Daum C."/>
            <person name="Saski C.A."/>
            <person name="Payton A.C."/>
            <person name="Mcbreen J.C."/>
            <person name="Conrad R.E."/>
            <person name="Kollar L.M."/>
            <person name="Olsson S."/>
            <person name="Huttunen S."/>
            <person name="Landis J.B."/>
            <person name="Wickett N.J."/>
            <person name="Johnson M.G."/>
            <person name="Rensing S.A."/>
            <person name="Grimwood J."/>
            <person name="Schmutz J."/>
            <person name="Mcdaniel S.F."/>
        </authorList>
    </citation>
    <scope>NUCLEOTIDE SEQUENCE</scope>
    <source>
        <strain evidence="3">R40</strain>
    </source>
</reference>
<evidence type="ECO:0000256" key="2">
    <source>
        <dbReference type="SAM" id="SignalP"/>
    </source>
</evidence>
<dbReference type="AlphaFoldDB" id="A0A8T0IF84"/>
<keyword evidence="4" id="KW-1185">Reference proteome</keyword>
<organism evidence="3 4">
    <name type="scientific">Ceratodon purpureus</name>
    <name type="common">Fire moss</name>
    <name type="synonym">Dicranum purpureum</name>
    <dbReference type="NCBI Taxonomy" id="3225"/>
    <lineage>
        <taxon>Eukaryota</taxon>
        <taxon>Viridiplantae</taxon>
        <taxon>Streptophyta</taxon>
        <taxon>Embryophyta</taxon>
        <taxon>Bryophyta</taxon>
        <taxon>Bryophytina</taxon>
        <taxon>Bryopsida</taxon>
        <taxon>Dicranidae</taxon>
        <taxon>Pseudoditrichales</taxon>
        <taxon>Ditrichaceae</taxon>
        <taxon>Ceratodon</taxon>
    </lineage>
</organism>
<comment type="caution">
    <text evidence="3">The sequence shown here is derived from an EMBL/GenBank/DDBJ whole genome shotgun (WGS) entry which is preliminary data.</text>
</comment>
<feature type="compositionally biased region" description="Pro residues" evidence="1">
    <location>
        <begin position="86"/>
        <end position="95"/>
    </location>
</feature>
<feature type="signal peptide" evidence="2">
    <location>
        <begin position="1"/>
        <end position="29"/>
    </location>
</feature>
<accession>A0A8T0IF84</accession>
<evidence type="ECO:0000313" key="3">
    <source>
        <dbReference type="EMBL" id="KAG0581178.1"/>
    </source>
</evidence>